<protein>
    <submittedName>
        <fullName evidence="3">Glycosyl transferase family 1</fullName>
    </submittedName>
</protein>
<dbReference type="SUPFAM" id="SSF53756">
    <property type="entry name" value="UDP-Glycosyltransferase/glycogen phosphorylase"/>
    <property type="match status" value="1"/>
</dbReference>
<evidence type="ECO:0000259" key="1">
    <source>
        <dbReference type="Pfam" id="PF03033"/>
    </source>
</evidence>
<dbReference type="InterPro" id="IPR004276">
    <property type="entry name" value="GlycoTrans_28_N"/>
</dbReference>
<dbReference type="RefSeq" id="WP_281902103.1">
    <property type="nucleotide sequence ID" value="NZ_BSDI01000042.1"/>
</dbReference>
<dbReference type="Gene3D" id="3.40.50.2000">
    <property type="entry name" value="Glycogen Phosphorylase B"/>
    <property type="match status" value="2"/>
</dbReference>
<evidence type="ECO:0000313" key="4">
    <source>
        <dbReference type="Proteomes" id="UP001144280"/>
    </source>
</evidence>
<proteinExistence type="predicted"/>
<dbReference type="Pfam" id="PF06722">
    <property type="entry name" value="EryCIII-like_C"/>
    <property type="match status" value="1"/>
</dbReference>
<evidence type="ECO:0000259" key="2">
    <source>
        <dbReference type="Pfam" id="PF06722"/>
    </source>
</evidence>
<dbReference type="InterPro" id="IPR050426">
    <property type="entry name" value="Glycosyltransferase_28"/>
</dbReference>
<keyword evidence="4" id="KW-1185">Reference proteome</keyword>
<dbReference type="EMBL" id="BSDI01000042">
    <property type="protein sequence ID" value="GLI01233.1"/>
    <property type="molecule type" value="Genomic_DNA"/>
</dbReference>
<evidence type="ECO:0000313" key="3">
    <source>
        <dbReference type="EMBL" id="GLI01233.1"/>
    </source>
</evidence>
<feature type="domain" description="Glycosyltransferase family 28 N-terminal" evidence="1">
    <location>
        <begin position="3"/>
        <end position="137"/>
    </location>
</feature>
<sequence length="428" mass="44782">MRVLVLAYGTRGDVQPMVALAAALRTAGHEPLLAAPSSFATLAEPHGVPFAGLDEGILRLWSAPEMHETAGHGKGGLASMRAYAGYVREMKPALRKLLAGAWHAASGSGAEILVHSPVAIAGPHLAERLGVPSVIAALDPLYVPTREFANPLMLAPSWLPAAFNRLTHVAFVRGQLRLAGLGVDRWRGETLGLPRRRGRHDPLRQPGGHPTHVLNQVSHHVLTPPPDWPSTVHTTGYWYLPAPPDYAPPPALAEFLAAGEPPVYIGFGSVVGYDPAGMGKLVLEALDRAGARAVIATGWGGIAPGTALPASVLAIDQAPHDWLLPRMSTVVHHAGGTTWTAVAAGRPQVVCPSIGDQPFWARRMHALGVAPAPIPAAKLTAAGLAAAILAARGDSAIRARAADLGDRIRAETGAANAVAVLEKIHAER</sequence>
<reference evidence="3" key="1">
    <citation type="submission" date="2022-12" db="EMBL/GenBank/DDBJ databases">
        <title>New Phytohabitans aurantiacus sp. RD004123 nov., an actinomycete isolated from soil.</title>
        <authorList>
            <person name="Triningsih D.W."/>
            <person name="Harunari E."/>
            <person name="Igarashi Y."/>
        </authorList>
    </citation>
    <scope>NUCLEOTIDE SEQUENCE</scope>
    <source>
        <strain evidence="3">RD004123</strain>
    </source>
</reference>
<accession>A0ABQ5R4U8</accession>
<dbReference type="Pfam" id="PF03033">
    <property type="entry name" value="Glyco_transf_28"/>
    <property type="match status" value="1"/>
</dbReference>
<organism evidence="3 4">
    <name type="scientific">Phytohabitans aurantiacus</name>
    <dbReference type="NCBI Taxonomy" id="3016789"/>
    <lineage>
        <taxon>Bacteria</taxon>
        <taxon>Bacillati</taxon>
        <taxon>Actinomycetota</taxon>
        <taxon>Actinomycetes</taxon>
        <taxon>Micromonosporales</taxon>
        <taxon>Micromonosporaceae</taxon>
    </lineage>
</organism>
<dbReference type="PANTHER" id="PTHR48050">
    <property type="entry name" value="STEROL 3-BETA-GLUCOSYLTRANSFERASE"/>
    <property type="match status" value="1"/>
</dbReference>
<comment type="caution">
    <text evidence="3">The sequence shown here is derived from an EMBL/GenBank/DDBJ whole genome shotgun (WGS) entry which is preliminary data.</text>
</comment>
<name>A0ABQ5R4U8_9ACTN</name>
<feature type="domain" description="Erythromycin biosynthesis protein CIII-like C-terminal" evidence="2">
    <location>
        <begin position="305"/>
        <end position="418"/>
    </location>
</feature>
<dbReference type="GO" id="GO:0016740">
    <property type="term" value="F:transferase activity"/>
    <property type="evidence" value="ECO:0007669"/>
    <property type="project" value="UniProtKB-KW"/>
</dbReference>
<dbReference type="InterPro" id="IPR002213">
    <property type="entry name" value="UDP_glucos_trans"/>
</dbReference>
<dbReference type="InterPro" id="IPR010610">
    <property type="entry name" value="EryCIII-like_C"/>
</dbReference>
<dbReference type="Proteomes" id="UP001144280">
    <property type="component" value="Unassembled WGS sequence"/>
</dbReference>
<keyword evidence="3" id="KW-0808">Transferase</keyword>
<dbReference type="PANTHER" id="PTHR48050:SF13">
    <property type="entry name" value="STEROL 3-BETA-GLUCOSYLTRANSFERASE UGT80A2"/>
    <property type="match status" value="1"/>
</dbReference>
<gene>
    <name evidence="3" type="ORF">Pa4123_65090</name>
</gene>
<dbReference type="CDD" id="cd03784">
    <property type="entry name" value="GT1_Gtf-like"/>
    <property type="match status" value="1"/>
</dbReference>